<reference evidence="3" key="1">
    <citation type="submission" date="2022-11" db="UniProtKB">
        <authorList>
            <consortium name="WormBaseParasite"/>
        </authorList>
    </citation>
    <scope>IDENTIFICATION</scope>
</reference>
<dbReference type="AlphaFoldDB" id="A0A915JR42"/>
<evidence type="ECO:0000256" key="1">
    <source>
        <dbReference type="SAM" id="Coils"/>
    </source>
</evidence>
<accession>A0A915JR42</accession>
<dbReference type="Proteomes" id="UP000887565">
    <property type="component" value="Unplaced"/>
</dbReference>
<keyword evidence="2" id="KW-1185">Reference proteome</keyword>
<sequence length="102" mass="11876">MCTDRIKEFDQQLTTLRQTHEQYQTKSDKLNKNLEYPTDITELDEYCRCLKEMMAKDFPDWTTTGNFTLSGVESRSQNLPGKSVKIFGAMQESTEDPLRIES</sequence>
<organism evidence="2 3">
    <name type="scientific">Romanomermis culicivorax</name>
    <name type="common">Nematode worm</name>
    <dbReference type="NCBI Taxonomy" id="13658"/>
    <lineage>
        <taxon>Eukaryota</taxon>
        <taxon>Metazoa</taxon>
        <taxon>Ecdysozoa</taxon>
        <taxon>Nematoda</taxon>
        <taxon>Enoplea</taxon>
        <taxon>Dorylaimia</taxon>
        <taxon>Mermithida</taxon>
        <taxon>Mermithoidea</taxon>
        <taxon>Mermithidae</taxon>
        <taxon>Romanomermis</taxon>
    </lineage>
</organism>
<keyword evidence="1" id="KW-0175">Coiled coil</keyword>
<name>A0A915JR42_ROMCU</name>
<feature type="coiled-coil region" evidence="1">
    <location>
        <begin position="6"/>
        <end position="33"/>
    </location>
</feature>
<proteinExistence type="predicted"/>
<evidence type="ECO:0000313" key="2">
    <source>
        <dbReference type="Proteomes" id="UP000887565"/>
    </source>
</evidence>
<dbReference type="WBParaSite" id="nRc.2.0.1.t28587-RA">
    <property type="protein sequence ID" value="nRc.2.0.1.t28587-RA"/>
    <property type="gene ID" value="nRc.2.0.1.g28587"/>
</dbReference>
<evidence type="ECO:0000313" key="3">
    <source>
        <dbReference type="WBParaSite" id="nRc.2.0.1.t28587-RA"/>
    </source>
</evidence>
<protein>
    <submittedName>
        <fullName evidence="3">Uncharacterized protein</fullName>
    </submittedName>
</protein>